<accession>A0A383E256</accession>
<name>A0A383E256_9ZZZZ</name>
<dbReference type="InterPro" id="IPR018204">
    <property type="entry name" value="Trp_synthase_alpha_AS"/>
</dbReference>
<protein>
    <recommendedName>
        <fullName evidence="3">tryptophan synthase</fullName>
        <ecNumber evidence="3">4.2.1.20</ecNumber>
    </recommendedName>
</protein>
<dbReference type="InterPro" id="IPR011060">
    <property type="entry name" value="RibuloseP-bd_barrel"/>
</dbReference>
<evidence type="ECO:0000313" key="9">
    <source>
        <dbReference type="EMBL" id="SVE50679.1"/>
    </source>
</evidence>
<keyword evidence="5" id="KW-0822">Tryptophan biosynthesis</keyword>
<dbReference type="SUPFAM" id="SSF51366">
    <property type="entry name" value="Ribulose-phoshate binding barrel"/>
    <property type="match status" value="1"/>
</dbReference>
<dbReference type="PROSITE" id="PS00167">
    <property type="entry name" value="TRP_SYNTHASE_ALPHA"/>
    <property type="match status" value="1"/>
</dbReference>
<dbReference type="PANTHER" id="PTHR43406">
    <property type="entry name" value="TRYPTOPHAN SYNTHASE, ALPHA CHAIN"/>
    <property type="match status" value="1"/>
</dbReference>
<evidence type="ECO:0000256" key="5">
    <source>
        <dbReference type="ARBA" id="ARBA00022822"/>
    </source>
</evidence>
<keyword evidence="6" id="KW-0057">Aromatic amino acid biosynthesis</keyword>
<dbReference type="Pfam" id="PF00290">
    <property type="entry name" value="Trp_syntA"/>
    <property type="match status" value="1"/>
</dbReference>
<organism evidence="9">
    <name type="scientific">marine metagenome</name>
    <dbReference type="NCBI Taxonomy" id="408172"/>
    <lineage>
        <taxon>unclassified sequences</taxon>
        <taxon>metagenomes</taxon>
        <taxon>ecological metagenomes</taxon>
    </lineage>
</organism>
<dbReference type="UniPathway" id="UPA00035">
    <property type="reaction ID" value="UER00044"/>
</dbReference>
<keyword evidence="4" id="KW-0028">Amino-acid biosynthesis</keyword>
<comment type="catalytic activity">
    <reaction evidence="8">
        <text>(1S,2R)-1-C-(indol-3-yl)glycerol 3-phosphate + L-serine = D-glyceraldehyde 3-phosphate + L-tryptophan + H2O</text>
        <dbReference type="Rhea" id="RHEA:10532"/>
        <dbReference type="ChEBI" id="CHEBI:15377"/>
        <dbReference type="ChEBI" id="CHEBI:33384"/>
        <dbReference type="ChEBI" id="CHEBI:57912"/>
        <dbReference type="ChEBI" id="CHEBI:58866"/>
        <dbReference type="ChEBI" id="CHEBI:59776"/>
        <dbReference type="EC" id="4.2.1.20"/>
    </reaction>
</comment>
<comment type="subunit">
    <text evidence="2">Tetramer of two alpha and two beta chains.</text>
</comment>
<dbReference type="InterPro" id="IPR013785">
    <property type="entry name" value="Aldolase_TIM"/>
</dbReference>
<evidence type="ECO:0000256" key="8">
    <source>
        <dbReference type="ARBA" id="ARBA00049047"/>
    </source>
</evidence>
<dbReference type="Gene3D" id="3.20.20.70">
    <property type="entry name" value="Aldolase class I"/>
    <property type="match status" value="1"/>
</dbReference>
<comment type="pathway">
    <text evidence="1">Amino-acid biosynthesis; L-tryptophan biosynthesis; L-tryptophan from chorismate: step 5/5.</text>
</comment>
<dbReference type="AlphaFoldDB" id="A0A383E256"/>
<evidence type="ECO:0000256" key="4">
    <source>
        <dbReference type="ARBA" id="ARBA00022605"/>
    </source>
</evidence>
<reference evidence="9" key="1">
    <citation type="submission" date="2018-05" db="EMBL/GenBank/DDBJ databases">
        <authorList>
            <person name="Lanie J.A."/>
            <person name="Ng W.-L."/>
            <person name="Kazmierczak K.M."/>
            <person name="Andrzejewski T.M."/>
            <person name="Davidsen T.M."/>
            <person name="Wayne K.J."/>
            <person name="Tettelin H."/>
            <person name="Glass J.I."/>
            <person name="Rusch D."/>
            <person name="Podicherti R."/>
            <person name="Tsui H.-C.T."/>
            <person name="Winkler M.E."/>
        </authorList>
    </citation>
    <scope>NUCLEOTIDE SEQUENCE</scope>
</reference>
<evidence type="ECO:0000256" key="7">
    <source>
        <dbReference type="ARBA" id="ARBA00023239"/>
    </source>
</evidence>
<proteinExistence type="predicted"/>
<evidence type="ECO:0000256" key="6">
    <source>
        <dbReference type="ARBA" id="ARBA00023141"/>
    </source>
</evidence>
<dbReference type="GO" id="GO:0005829">
    <property type="term" value="C:cytosol"/>
    <property type="evidence" value="ECO:0007669"/>
    <property type="project" value="TreeGrafter"/>
</dbReference>
<evidence type="ECO:0000256" key="3">
    <source>
        <dbReference type="ARBA" id="ARBA00012043"/>
    </source>
</evidence>
<dbReference type="PANTHER" id="PTHR43406:SF1">
    <property type="entry name" value="TRYPTOPHAN SYNTHASE ALPHA CHAIN, CHLOROPLASTIC"/>
    <property type="match status" value="1"/>
</dbReference>
<dbReference type="GO" id="GO:0004834">
    <property type="term" value="F:tryptophan synthase activity"/>
    <property type="evidence" value="ECO:0007669"/>
    <property type="project" value="UniProtKB-EC"/>
</dbReference>
<gene>
    <name evidence="9" type="ORF">METZ01_LOCUS503533</name>
</gene>
<dbReference type="EC" id="4.2.1.20" evidence="3"/>
<feature type="non-terminal residue" evidence="9">
    <location>
        <position position="60"/>
    </location>
</feature>
<keyword evidence="7" id="KW-0456">Lyase</keyword>
<dbReference type="InterPro" id="IPR002028">
    <property type="entry name" value="Trp_synthase_suA"/>
</dbReference>
<dbReference type="EMBL" id="UINC01222066">
    <property type="protein sequence ID" value="SVE50679.1"/>
    <property type="molecule type" value="Genomic_DNA"/>
</dbReference>
<evidence type="ECO:0000256" key="1">
    <source>
        <dbReference type="ARBA" id="ARBA00004733"/>
    </source>
</evidence>
<sequence>MNRIQKIFQNRTEKVIPFITAGYPSKENTLEMVLAAEESGAAMIELGMPFSDPLADGPII</sequence>
<evidence type="ECO:0000256" key="2">
    <source>
        <dbReference type="ARBA" id="ARBA00011270"/>
    </source>
</evidence>